<dbReference type="InterPro" id="IPR021757">
    <property type="entry name" value="Ribosomal_mL46_N"/>
</dbReference>
<organism evidence="10 11">
    <name type="scientific">Heterobasidion irregulare (strain TC 32-1)</name>
    <dbReference type="NCBI Taxonomy" id="747525"/>
    <lineage>
        <taxon>Eukaryota</taxon>
        <taxon>Fungi</taxon>
        <taxon>Dikarya</taxon>
        <taxon>Basidiomycota</taxon>
        <taxon>Agaricomycotina</taxon>
        <taxon>Agaricomycetes</taxon>
        <taxon>Russulales</taxon>
        <taxon>Bondarzewiaceae</taxon>
        <taxon>Heterobasidion</taxon>
        <taxon>Heterobasidion annosum species complex</taxon>
    </lineage>
</organism>
<evidence type="ECO:0000256" key="4">
    <source>
        <dbReference type="ARBA" id="ARBA00022980"/>
    </source>
</evidence>
<dbReference type="PANTHER" id="PTHR13124:SF12">
    <property type="entry name" value="LARGE RIBOSOMAL SUBUNIT PROTEIN ML46"/>
    <property type="match status" value="1"/>
</dbReference>
<feature type="region of interest" description="Disordered" evidence="8">
    <location>
        <begin position="150"/>
        <end position="172"/>
    </location>
</feature>
<evidence type="ECO:0000313" key="11">
    <source>
        <dbReference type="Proteomes" id="UP000030671"/>
    </source>
</evidence>
<dbReference type="Proteomes" id="UP000030671">
    <property type="component" value="Unassembled WGS sequence"/>
</dbReference>
<evidence type="ECO:0000256" key="1">
    <source>
        <dbReference type="ARBA" id="ARBA00004173"/>
    </source>
</evidence>
<dbReference type="EMBL" id="KI925455">
    <property type="protein sequence ID" value="ETW85662.1"/>
    <property type="molecule type" value="Genomic_DNA"/>
</dbReference>
<feature type="domain" description="Nudix hydrolase" evidence="9">
    <location>
        <begin position="163"/>
        <end position="303"/>
    </location>
</feature>
<dbReference type="Gene3D" id="3.90.79.10">
    <property type="entry name" value="Nucleoside Triphosphate Pyrophosphohydrolase"/>
    <property type="match status" value="1"/>
</dbReference>
<evidence type="ECO:0000256" key="2">
    <source>
        <dbReference type="ARBA" id="ARBA00009070"/>
    </source>
</evidence>
<dbReference type="RefSeq" id="XP_009542497.1">
    <property type="nucleotide sequence ID" value="XM_009544202.1"/>
</dbReference>
<comment type="similarity">
    <text evidence="2">Belongs to the mitochondrion-specific ribosomal protein mL46 family.</text>
</comment>
<dbReference type="OrthoDB" id="414075at2759"/>
<evidence type="ECO:0000256" key="8">
    <source>
        <dbReference type="SAM" id="MobiDB-lite"/>
    </source>
</evidence>
<dbReference type="CDD" id="cd04661">
    <property type="entry name" value="NUDIX_MRP_L46"/>
    <property type="match status" value="1"/>
</dbReference>
<keyword evidence="4" id="KW-0689">Ribosomal protein</keyword>
<evidence type="ECO:0000256" key="7">
    <source>
        <dbReference type="ARBA" id="ARBA00035190"/>
    </source>
</evidence>
<sequence>MNHSSRSWLSSCRRHTTARALNSCYRGLATEAVASTETTSTGPPPPVKPRPKQASRPILHTSVILNRSPILTRTPSFFERAFYAYQARIRRALHNPFPYEFYFKQGSLLEAKFNLEERQRDRTAFGRGFGADSRNAPGAKLTAEDLKKFGQAEDESTVSRKHASDETGDVKSLDRKGQRNLYLLVQRKENGRDVWGFPQGKVEEGELLHQAARRDLLAQCGEGMDTWIVSRKPIGLHEIEPSAPPKDTSMPSKTCVFFFKAHIMAGQVQPDGKNVSDFAWLTKLEIRKRVDPKYWDATKDMLSDF</sequence>
<feature type="compositionally biased region" description="Basic and acidic residues" evidence="8">
    <location>
        <begin position="162"/>
        <end position="172"/>
    </location>
</feature>
<dbReference type="KEGG" id="hir:HETIRDRAFT_457440"/>
<dbReference type="eggNOG" id="KOG4548">
    <property type="taxonomic scope" value="Eukaryota"/>
</dbReference>
<comment type="subcellular location">
    <subcellularLocation>
        <location evidence="1">Mitochondrion</location>
    </subcellularLocation>
</comment>
<dbReference type="PROSITE" id="PS51462">
    <property type="entry name" value="NUDIX"/>
    <property type="match status" value="1"/>
</dbReference>
<evidence type="ECO:0000256" key="5">
    <source>
        <dbReference type="ARBA" id="ARBA00023128"/>
    </source>
</evidence>
<dbReference type="AlphaFoldDB" id="W4KII3"/>
<protein>
    <recommendedName>
        <fullName evidence="7">Large ribosomal subunit protein mL46</fullName>
    </recommendedName>
</protein>
<dbReference type="GeneID" id="20676832"/>
<keyword evidence="5" id="KW-0496">Mitochondrion</keyword>
<dbReference type="HOGENOM" id="CLU_040204_0_0_1"/>
<dbReference type="InterPro" id="IPR033650">
    <property type="entry name" value="Ribosomal_mL46_NUDIX"/>
</dbReference>
<dbReference type="GO" id="GO:0005762">
    <property type="term" value="C:mitochondrial large ribosomal subunit"/>
    <property type="evidence" value="ECO:0007669"/>
    <property type="project" value="TreeGrafter"/>
</dbReference>
<feature type="region of interest" description="Disordered" evidence="8">
    <location>
        <begin position="34"/>
        <end position="56"/>
    </location>
</feature>
<evidence type="ECO:0000313" key="10">
    <source>
        <dbReference type="EMBL" id="ETW85662.1"/>
    </source>
</evidence>
<dbReference type="Pfam" id="PF11788">
    <property type="entry name" value="MRP-L46"/>
    <property type="match status" value="1"/>
</dbReference>
<dbReference type="InterPro" id="IPR040008">
    <property type="entry name" value="Ribosomal_mL46"/>
</dbReference>
<evidence type="ECO:0000256" key="6">
    <source>
        <dbReference type="ARBA" id="ARBA00023274"/>
    </source>
</evidence>
<dbReference type="InterPro" id="IPR000086">
    <property type="entry name" value="NUDIX_hydrolase_dom"/>
</dbReference>
<dbReference type="InterPro" id="IPR015797">
    <property type="entry name" value="NUDIX_hydrolase-like_dom_sf"/>
</dbReference>
<accession>W4KII3</accession>
<dbReference type="GO" id="GO:0003735">
    <property type="term" value="F:structural constituent of ribosome"/>
    <property type="evidence" value="ECO:0007669"/>
    <property type="project" value="InterPro"/>
</dbReference>
<evidence type="ECO:0000259" key="9">
    <source>
        <dbReference type="PROSITE" id="PS51462"/>
    </source>
</evidence>
<dbReference type="InParanoid" id="W4KII3"/>
<keyword evidence="6" id="KW-0687">Ribonucleoprotein</keyword>
<dbReference type="PANTHER" id="PTHR13124">
    <property type="entry name" value="39S RIBOSOMAL PROTEIN L46, MITOCHONDRIAL PRECURSOR-RELATED"/>
    <property type="match status" value="1"/>
</dbReference>
<proteinExistence type="inferred from homology"/>
<reference evidence="10 11" key="1">
    <citation type="journal article" date="2012" name="New Phytol.">
        <title>Insight into trade-off between wood decay and parasitism from the genome of a fungal forest pathogen.</title>
        <authorList>
            <person name="Olson A."/>
            <person name="Aerts A."/>
            <person name="Asiegbu F."/>
            <person name="Belbahri L."/>
            <person name="Bouzid O."/>
            <person name="Broberg A."/>
            <person name="Canback B."/>
            <person name="Coutinho P.M."/>
            <person name="Cullen D."/>
            <person name="Dalman K."/>
            <person name="Deflorio G."/>
            <person name="van Diepen L.T."/>
            <person name="Dunand C."/>
            <person name="Duplessis S."/>
            <person name="Durling M."/>
            <person name="Gonthier P."/>
            <person name="Grimwood J."/>
            <person name="Fossdal C.G."/>
            <person name="Hansson D."/>
            <person name="Henrissat B."/>
            <person name="Hietala A."/>
            <person name="Himmelstrand K."/>
            <person name="Hoffmeister D."/>
            <person name="Hogberg N."/>
            <person name="James T.Y."/>
            <person name="Karlsson M."/>
            <person name="Kohler A."/>
            <person name="Kues U."/>
            <person name="Lee Y.H."/>
            <person name="Lin Y.C."/>
            <person name="Lind M."/>
            <person name="Lindquist E."/>
            <person name="Lombard V."/>
            <person name="Lucas S."/>
            <person name="Lunden K."/>
            <person name="Morin E."/>
            <person name="Murat C."/>
            <person name="Park J."/>
            <person name="Raffaello T."/>
            <person name="Rouze P."/>
            <person name="Salamov A."/>
            <person name="Schmutz J."/>
            <person name="Solheim H."/>
            <person name="Stahlberg J."/>
            <person name="Velez H."/>
            <person name="de Vries R.P."/>
            <person name="Wiebenga A."/>
            <person name="Woodward S."/>
            <person name="Yakovlev I."/>
            <person name="Garbelotto M."/>
            <person name="Martin F."/>
            <person name="Grigoriev I.V."/>
            <person name="Stenlid J."/>
        </authorList>
    </citation>
    <scope>NUCLEOTIDE SEQUENCE [LARGE SCALE GENOMIC DNA]</scope>
    <source>
        <strain evidence="10 11">TC 32-1</strain>
    </source>
</reference>
<name>W4KII3_HETIT</name>
<keyword evidence="3" id="KW-0809">Transit peptide</keyword>
<dbReference type="Pfam" id="PF00293">
    <property type="entry name" value="NUDIX"/>
    <property type="match status" value="1"/>
</dbReference>
<gene>
    <name evidence="10" type="ORF">HETIRDRAFT_457440</name>
</gene>
<keyword evidence="11" id="KW-1185">Reference proteome</keyword>
<dbReference type="SUPFAM" id="SSF55811">
    <property type="entry name" value="Nudix"/>
    <property type="match status" value="1"/>
</dbReference>
<dbReference type="FunCoup" id="W4KII3">
    <property type="interactions" value="64"/>
</dbReference>
<evidence type="ECO:0000256" key="3">
    <source>
        <dbReference type="ARBA" id="ARBA00022946"/>
    </source>
</evidence>
<dbReference type="STRING" id="747525.W4KII3"/>